<accession>A0ACB5UH66</accession>
<evidence type="ECO:0000313" key="2">
    <source>
        <dbReference type="Proteomes" id="UP001374599"/>
    </source>
</evidence>
<reference evidence="1" key="1">
    <citation type="submission" date="2023-09" db="EMBL/GenBank/DDBJ databases">
        <title>Vallitalea sediminicola and Vallitalea maricola sp. nov., anaerobic bacteria isolated from marine sediment.</title>
        <authorList>
            <person name="Hirano S."/>
            <person name="Maeda A."/>
            <person name="Terahara T."/>
            <person name="Mori K."/>
            <person name="Hamada M."/>
            <person name="Matsumoto R."/>
            <person name="Kobayashi T."/>
        </authorList>
    </citation>
    <scope>NUCLEOTIDE SEQUENCE</scope>
    <source>
        <strain evidence="1">AN17-2</strain>
    </source>
</reference>
<gene>
    <name evidence="1" type="primary">ligD_2</name>
    <name evidence="1" type="ORF">AN2V17_11140</name>
</gene>
<dbReference type="Proteomes" id="UP001374599">
    <property type="component" value="Unassembled WGS sequence"/>
</dbReference>
<keyword evidence="1" id="KW-0436">Ligase</keyword>
<keyword evidence="2" id="KW-1185">Reference proteome</keyword>
<sequence length="297" mass="34809">MDKIIMVDNNKIKISNPHKILWPELGITKVDYLKYLIYITPYIIKHAKDRFLTTIRYPDGYDKKFFYQKKVPSYAPEFVDSARWKDGSEYINLNKQATLVWLGNLASLEFHTTFNRIQKPFSPTNLVFDLDPSEGQVFEQVIEVALKVYDTLNKLKITSYVKTSGATGLQIYIPIGEKYDYNEARQISKFFAEYFANKYPHIITIERLKEKRGKKLYFDYLQMWEGKSIITPYSPRATKYASVSMPVKWEEVKAGIKPQDFTIFNALDRIKRVGDIFEPLLDNRNVESFSSILQQIK</sequence>
<proteinExistence type="predicted"/>
<evidence type="ECO:0000313" key="1">
    <source>
        <dbReference type="EMBL" id="GMQ61884.1"/>
    </source>
</evidence>
<name>A0ACB5UH66_9FIRM</name>
<organism evidence="1 2">
    <name type="scientific">Vallitalea maricola</name>
    <dbReference type="NCBI Taxonomy" id="3074433"/>
    <lineage>
        <taxon>Bacteria</taxon>
        <taxon>Bacillati</taxon>
        <taxon>Bacillota</taxon>
        <taxon>Clostridia</taxon>
        <taxon>Lachnospirales</taxon>
        <taxon>Vallitaleaceae</taxon>
        <taxon>Vallitalea</taxon>
    </lineage>
</organism>
<protein>
    <submittedName>
        <fullName evidence="1">Non-homologous end-joining DNA ligase</fullName>
    </submittedName>
</protein>
<comment type="caution">
    <text evidence="1">The sequence shown here is derived from an EMBL/GenBank/DDBJ whole genome shotgun (WGS) entry which is preliminary data.</text>
</comment>
<dbReference type="EMBL" id="BTPU01000017">
    <property type="protein sequence ID" value="GMQ61884.1"/>
    <property type="molecule type" value="Genomic_DNA"/>
</dbReference>